<dbReference type="SUPFAM" id="SSF51556">
    <property type="entry name" value="Metallo-dependent hydrolases"/>
    <property type="match status" value="1"/>
</dbReference>
<dbReference type="InterPro" id="IPR006680">
    <property type="entry name" value="Amidohydro-rel"/>
</dbReference>
<evidence type="ECO:0000256" key="1">
    <source>
        <dbReference type="SAM" id="SignalP"/>
    </source>
</evidence>
<organism evidence="3 4">
    <name type="scientific">Rubrivirga marina</name>
    <dbReference type="NCBI Taxonomy" id="1196024"/>
    <lineage>
        <taxon>Bacteria</taxon>
        <taxon>Pseudomonadati</taxon>
        <taxon>Rhodothermota</taxon>
        <taxon>Rhodothermia</taxon>
        <taxon>Rhodothermales</taxon>
        <taxon>Rubricoccaceae</taxon>
        <taxon>Rubrivirga</taxon>
    </lineage>
</organism>
<feature type="signal peptide" evidence="1">
    <location>
        <begin position="1"/>
        <end position="20"/>
    </location>
</feature>
<accession>A0A271IXM6</accession>
<dbReference type="RefSeq" id="WP_095509616.1">
    <property type="nucleotide sequence ID" value="NZ_MQWD01000001.1"/>
</dbReference>
<dbReference type="Gene3D" id="3.20.20.140">
    <property type="entry name" value="Metal-dependent hydrolases"/>
    <property type="match status" value="1"/>
</dbReference>
<dbReference type="InterPro" id="IPR057744">
    <property type="entry name" value="OTAase-like"/>
</dbReference>
<sequence length="436" mass="45853">MTRLRQAALLGLLLPALALAQGPPPSGPVTLVRTGRVFDAEAGRMVEGQDLLIRGDRIEAVGTGLDAPDGATVLDLRRYTVLPGLIDAHTHLLYLEEPNSSLMEGGMKAVLTEGLPLRALRGATRAKTFLDAGITTVRDLGNSGRFGDQALRRAIDEGTLPGPRIIGSGPGLSPDGGQFPDLLHPHQGLVAEEYRIVRGPGDAVAAVREAVAQGAGVVKVYADNTPGRLSLTDEELAAVVGEARRLGVPVAAHATLDDAIRRAAESGVSSIEHAYMASDSTFAAMARLGVAYVPTEIDSVTVRGYFEATTDFAPEEIDRRVTGYLGWSRDRIRRAHAAGVRIVAGSDAYLDAGRPQGEVAKRMLWAYLGAGIPAAEVLQAATIRAGALLGRDDLGVLRPGALADLVAVEGDPLEDFDSLEQVRLVMKGGAVAHDAR</sequence>
<dbReference type="SUPFAM" id="SSF51338">
    <property type="entry name" value="Composite domain of metallo-dependent hydrolases"/>
    <property type="match status" value="2"/>
</dbReference>
<dbReference type="OrthoDB" id="9797498at2"/>
<keyword evidence="1" id="KW-0732">Signal</keyword>
<feature type="chain" id="PRO_5011972849" description="Amidohydrolase-related domain-containing protein" evidence="1">
    <location>
        <begin position="21"/>
        <end position="436"/>
    </location>
</feature>
<keyword evidence="4" id="KW-1185">Reference proteome</keyword>
<dbReference type="AlphaFoldDB" id="A0A271IXM6"/>
<protein>
    <recommendedName>
        <fullName evidence="2">Amidohydrolase-related domain-containing protein</fullName>
    </recommendedName>
</protein>
<dbReference type="Pfam" id="PF01979">
    <property type="entry name" value="Amidohydro_1"/>
    <property type="match status" value="1"/>
</dbReference>
<evidence type="ECO:0000313" key="4">
    <source>
        <dbReference type="Proteomes" id="UP000216339"/>
    </source>
</evidence>
<dbReference type="PANTHER" id="PTHR43135">
    <property type="entry name" value="ALPHA-D-RIBOSE 1-METHYLPHOSPHONATE 5-TRIPHOSPHATE DIPHOSPHATASE"/>
    <property type="match status" value="1"/>
</dbReference>
<dbReference type="GO" id="GO:0016810">
    <property type="term" value="F:hydrolase activity, acting on carbon-nitrogen (but not peptide) bonds"/>
    <property type="evidence" value="ECO:0007669"/>
    <property type="project" value="InterPro"/>
</dbReference>
<dbReference type="CDD" id="cd01299">
    <property type="entry name" value="Met_dep_hydrolase_A"/>
    <property type="match status" value="1"/>
</dbReference>
<evidence type="ECO:0000313" key="3">
    <source>
        <dbReference type="EMBL" id="PAP75973.1"/>
    </source>
</evidence>
<dbReference type="InterPro" id="IPR032466">
    <property type="entry name" value="Metal_Hydrolase"/>
</dbReference>
<reference evidence="3 4" key="1">
    <citation type="submission" date="2016-11" db="EMBL/GenBank/DDBJ databases">
        <title>Study of marine rhodopsin-containing bacteria.</title>
        <authorList>
            <person name="Yoshizawa S."/>
            <person name="Kumagai Y."/>
            <person name="Kogure K."/>
        </authorList>
    </citation>
    <scope>NUCLEOTIDE SEQUENCE [LARGE SCALE GENOMIC DNA]</scope>
    <source>
        <strain evidence="3 4">SAORIC-28</strain>
    </source>
</reference>
<dbReference type="InterPro" id="IPR011059">
    <property type="entry name" value="Metal-dep_hydrolase_composite"/>
</dbReference>
<evidence type="ECO:0000259" key="2">
    <source>
        <dbReference type="Pfam" id="PF01979"/>
    </source>
</evidence>
<name>A0A271IXM6_9BACT</name>
<dbReference type="Gene3D" id="2.30.40.10">
    <property type="entry name" value="Urease, subunit C, domain 1"/>
    <property type="match status" value="1"/>
</dbReference>
<proteinExistence type="predicted"/>
<feature type="domain" description="Amidohydrolase-related" evidence="2">
    <location>
        <begin position="80"/>
        <end position="430"/>
    </location>
</feature>
<dbReference type="PANTHER" id="PTHR43135:SF3">
    <property type="entry name" value="ALPHA-D-RIBOSE 1-METHYLPHOSPHONATE 5-TRIPHOSPHATE DIPHOSPHATASE"/>
    <property type="match status" value="1"/>
</dbReference>
<comment type="caution">
    <text evidence="3">The sequence shown here is derived from an EMBL/GenBank/DDBJ whole genome shotgun (WGS) entry which is preliminary data.</text>
</comment>
<gene>
    <name evidence="3" type="ORF">BSZ37_05720</name>
</gene>
<dbReference type="InterPro" id="IPR051781">
    <property type="entry name" value="Metallo-dep_Hydrolase"/>
</dbReference>
<dbReference type="EMBL" id="MQWD01000001">
    <property type="protein sequence ID" value="PAP75973.1"/>
    <property type="molecule type" value="Genomic_DNA"/>
</dbReference>
<dbReference type="Proteomes" id="UP000216339">
    <property type="component" value="Unassembled WGS sequence"/>
</dbReference>